<dbReference type="EMBL" id="CP122566">
    <property type="protein sequence ID" value="WGH94330.1"/>
    <property type="molecule type" value="Genomic_DNA"/>
</dbReference>
<evidence type="ECO:0000256" key="10">
    <source>
        <dbReference type="ARBA" id="ARBA00023455"/>
    </source>
</evidence>
<dbReference type="GO" id="GO:0005886">
    <property type="term" value="C:plasma membrane"/>
    <property type="evidence" value="ECO:0007669"/>
    <property type="project" value="UniProtKB-SubCell"/>
</dbReference>
<keyword evidence="8 11" id="KW-1133">Transmembrane helix</keyword>
<dbReference type="PANTHER" id="PTHR43394">
    <property type="entry name" value="ATP-DEPENDENT PERMEASE MDL1, MITOCHONDRIAL"/>
    <property type="match status" value="1"/>
</dbReference>
<dbReference type="InterPro" id="IPR039421">
    <property type="entry name" value="Type_1_exporter"/>
</dbReference>
<dbReference type="RefSeq" id="WP_136089525.1">
    <property type="nucleotide sequence ID" value="NZ_CP122561.1"/>
</dbReference>
<dbReference type="Pfam" id="PF00664">
    <property type="entry name" value="ABC_membrane"/>
    <property type="match status" value="1"/>
</dbReference>
<dbReference type="InterPro" id="IPR003439">
    <property type="entry name" value="ABC_transporter-like_ATP-bd"/>
</dbReference>
<dbReference type="AlphaFoldDB" id="A0AAJ6AQI5"/>
<dbReference type="InterPro" id="IPR027417">
    <property type="entry name" value="P-loop_NTPase"/>
</dbReference>
<dbReference type="SMART" id="SM00382">
    <property type="entry name" value="AAA"/>
    <property type="match status" value="1"/>
</dbReference>
<dbReference type="PROSITE" id="PS50929">
    <property type="entry name" value="ABC_TM1F"/>
    <property type="match status" value="1"/>
</dbReference>
<keyword evidence="9 11" id="KW-0472">Membrane</keyword>
<evidence type="ECO:0000259" key="13">
    <source>
        <dbReference type="PROSITE" id="PS50929"/>
    </source>
</evidence>
<dbReference type="InterPro" id="IPR011527">
    <property type="entry name" value="ABC1_TM_dom"/>
</dbReference>
<feature type="transmembrane region" description="Helical" evidence="11">
    <location>
        <begin position="131"/>
        <end position="152"/>
    </location>
</feature>
<proteinExistence type="inferred from homology"/>
<evidence type="ECO:0000256" key="2">
    <source>
        <dbReference type="ARBA" id="ARBA00022448"/>
    </source>
</evidence>
<dbReference type="Pfam" id="PF00005">
    <property type="entry name" value="ABC_tran"/>
    <property type="match status" value="1"/>
</dbReference>
<feature type="transmembrane region" description="Helical" evidence="11">
    <location>
        <begin position="158"/>
        <end position="177"/>
    </location>
</feature>
<keyword evidence="7 14" id="KW-0067">ATP-binding</keyword>
<dbReference type="Gene3D" id="3.40.50.300">
    <property type="entry name" value="P-loop containing nucleotide triphosphate hydrolases"/>
    <property type="match status" value="1"/>
</dbReference>
<dbReference type="InterPro" id="IPR017871">
    <property type="entry name" value="ABC_transporter-like_CS"/>
</dbReference>
<dbReference type="Gene3D" id="1.20.1560.10">
    <property type="entry name" value="ABC transporter type 1, transmembrane domain"/>
    <property type="match status" value="1"/>
</dbReference>
<feature type="transmembrane region" description="Helical" evidence="11">
    <location>
        <begin position="277"/>
        <end position="298"/>
    </location>
</feature>
<evidence type="ECO:0000256" key="6">
    <source>
        <dbReference type="ARBA" id="ARBA00022741"/>
    </source>
</evidence>
<dbReference type="PROSITE" id="PS00211">
    <property type="entry name" value="ABC_TRANSPORTER_1"/>
    <property type="match status" value="1"/>
</dbReference>
<dbReference type="InterPro" id="IPR036640">
    <property type="entry name" value="ABC1_TM_sf"/>
</dbReference>
<evidence type="ECO:0000256" key="5">
    <source>
        <dbReference type="ARBA" id="ARBA00022692"/>
    </source>
</evidence>
<evidence type="ECO:0000313" key="15">
    <source>
        <dbReference type="Proteomes" id="UP001224674"/>
    </source>
</evidence>
<evidence type="ECO:0000256" key="7">
    <source>
        <dbReference type="ARBA" id="ARBA00022840"/>
    </source>
</evidence>
<dbReference type="SUPFAM" id="SSF90123">
    <property type="entry name" value="ABC transporter transmembrane region"/>
    <property type="match status" value="1"/>
</dbReference>
<dbReference type="PANTHER" id="PTHR43394:SF1">
    <property type="entry name" value="ATP-BINDING CASSETTE SUB-FAMILY B MEMBER 10, MITOCHONDRIAL"/>
    <property type="match status" value="1"/>
</dbReference>
<dbReference type="GO" id="GO:0015421">
    <property type="term" value="F:ABC-type oligopeptide transporter activity"/>
    <property type="evidence" value="ECO:0007669"/>
    <property type="project" value="TreeGrafter"/>
</dbReference>
<evidence type="ECO:0000256" key="3">
    <source>
        <dbReference type="ARBA" id="ARBA00022475"/>
    </source>
</evidence>
<keyword evidence="5 11" id="KW-0812">Transmembrane</keyword>
<dbReference type="GO" id="GO:0016887">
    <property type="term" value="F:ATP hydrolysis activity"/>
    <property type="evidence" value="ECO:0007669"/>
    <property type="project" value="InterPro"/>
</dbReference>
<accession>A0AAJ6AQI5</accession>
<organism evidence="14 15">
    <name type="scientific">Auritidibacter ignavus</name>
    <dbReference type="NCBI Taxonomy" id="678932"/>
    <lineage>
        <taxon>Bacteria</taxon>
        <taxon>Bacillati</taxon>
        <taxon>Actinomycetota</taxon>
        <taxon>Actinomycetes</taxon>
        <taxon>Micrococcales</taxon>
        <taxon>Micrococcaceae</taxon>
        <taxon>Auritidibacter</taxon>
    </lineage>
</organism>
<gene>
    <name evidence="14" type="ORF">QDX21_05965</name>
</gene>
<evidence type="ECO:0000256" key="9">
    <source>
        <dbReference type="ARBA" id="ARBA00023136"/>
    </source>
</evidence>
<evidence type="ECO:0000259" key="12">
    <source>
        <dbReference type="PROSITE" id="PS50893"/>
    </source>
</evidence>
<evidence type="ECO:0000313" key="14">
    <source>
        <dbReference type="EMBL" id="WGH94330.1"/>
    </source>
</evidence>
<dbReference type="PROSITE" id="PS50893">
    <property type="entry name" value="ABC_TRANSPORTER_2"/>
    <property type="match status" value="1"/>
</dbReference>
<keyword evidence="3" id="KW-1003">Cell membrane</keyword>
<comment type="similarity">
    <text evidence="10">Belongs to the ABC transporter superfamily. Siderophore-Fe(3+) uptake transporter (SIUT) (TC 3.A.1.21) family.</text>
</comment>
<keyword evidence="4" id="KW-0997">Cell inner membrane</keyword>
<keyword evidence="6" id="KW-0547">Nucleotide-binding</keyword>
<feature type="domain" description="ABC transmembrane type-1" evidence="13">
    <location>
        <begin position="20"/>
        <end position="310"/>
    </location>
</feature>
<evidence type="ECO:0000256" key="4">
    <source>
        <dbReference type="ARBA" id="ARBA00022519"/>
    </source>
</evidence>
<name>A0AAJ6AQI5_9MICC</name>
<dbReference type="InterPro" id="IPR003593">
    <property type="entry name" value="AAA+_ATPase"/>
</dbReference>
<evidence type="ECO:0000256" key="8">
    <source>
        <dbReference type="ARBA" id="ARBA00022989"/>
    </source>
</evidence>
<comment type="subcellular location">
    <subcellularLocation>
        <location evidence="1">Cell inner membrane</location>
        <topology evidence="1">Multi-pass membrane protein</topology>
    </subcellularLocation>
</comment>
<protein>
    <submittedName>
        <fullName evidence="14">ABC transporter ATP-binding protein</fullName>
    </submittedName>
</protein>
<feature type="transmembrane region" description="Helical" evidence="11">
    <location>
        <begin position="244"/>
        <end position="265"/>
    </location>
</feature>
<evidence type="ECO:0000256" key="11">
    <source>
        <dbReference type="SAM" id="Phobius"/>
    </source>
</evidence>
<keyword evidence="15" id="KW-1185">Reference proteome</keyword>
<dbReference type="GO" id="GO:0005524">
    <property type="term" value="F:ATP binding"/>
    <property type="evidence" value="ECO:0007669"/>
    <property type="project" value="UniProtKB-KW"/>
</dbReference>
<feature type="transmembrane region" description="Helical" evidence="11">
    <location>
        <begin position="20"/>
        <end position="44"/>
    </location>
</feature>
<dbReference type="Proteomes" id="UP001224674">
    <property type="component" value="Chromosome"/>
</dbReference>
<evidence type="ECO:0000256" key="1">
    <source>
        <dbReference type="ARBA" id="ARBA00004429"/>
    </source>
</evidence>
<sequence length="597" mass="65777">MNNWGRVLQLIWSSGRGGVIGILVTTAIDALIPATQVVLLGLTVNAVLNANNASDLMIYPLLFGFLAVLSLILTALQDYWQSSLEKKVANTFNLQLMKKSSELSLPDFENPHVYNMLQLATREATGRPYQLFAQLVATVSGGISLIAVTGVLMSWNPLIATLVLLAPILPVAVNQIFNKRLWLIERERSEERRRGEYIIALTTNDKTYTETRLFKLLPYFINTYREMLARFYSVDMGIERQRSLASIISGLIGVVATIAAVYFAISDSFTTGDPGRLAAYLGAIAAVTAATQLFIGGLGQLFEHTLFLGNLFNFLDLSPTLTNDTATSNRTLSGTGQSGSSASHKIVFDNVTFHYPGQERPALEHFSATFSPGKTIALVGQNGAGKSTIVKLLSRFYEPTSGRILIDGIDIREIDLDDYRQQLAVVFQDFLQYEASLRHNIGYGRLENIEDTDGIFRAAERARLQDVLNHLPDGIDTQLGKWFSDGIQLSGGEWQRVALARALFRNAPIIVLDEPTASLDSQAEEAVFQQINDDASQATKILISHRFSTVRMADEILVIGEGRLLERGTHQELVSSGGVYAQLYATQAKGYREPQAD</sequence>
<keyword evidence="2" id="KW-0813">Transport</keyword>
<dbReference type="SUPFAM" id="SSF52540">
    <property type="entry name" value="P-loop containing nucleoside triphosphate hydrolases"/>
    <property type="match status" value="1"/>
</dbReference>
<reference evidence="14 15" key="1">
    <citation type="submission" date="2023-03" db="EMBL/GenBank/DDBJ databases">
        <title>Complete genome sequences of several Auritidibacter ignavus strains isolated from ear infections.</title>
        <authorList>
            <person name="Baehr T."/>
            <person name="Baumhoegger A.M."/>
        </authorList>
    </citation>
    <scope>NUCLEOTIDE SEQUENCE [LARGE SCALE GENOMIC DNA]</scope>
    <source>
        <strain evidence="14 15">BABAE-6</strain>
    </source>
</reference>
<feature type="domain" description="ABC transporter" evidence="12">
    <location>
        <begin position="346"/>
        <end position="586"/>
    </location>
</feature>
<dbReference type="FunFam" id="3.40.50.300:FF:000221">
    <property type="entry name" value="Multidrug ABC transporter ATP-binding protein"/>
    <property type="match status" value="1"/>
</dbReference>
<feature type="transmembrane region" description="Helical" evidence="11">
    <location>
        <begin position="56"/>
        <end position="76"/>
    </location>
</feature>